<evidence type="ECO:0000313" key="7">
    <source>
        <dbReference type="Proteomes" id="UP001201262"/>
    </source>
</evidence>
<name>A0AAD4PTE9_9EURO</name>
<evidence type="ECO:0000313" key="6">
    <source>
        <dbReference type="EMBL" id="KAH8688654.1"/>
    </source>
</evidence>
<dbReference type="AlphaFoldDB" id="A0AAD4PTE9"/>
<keyword evidence="2" id="KW-0238">DNA-binding</keyword>
<dbReference type="InterPro" id="IPR036864">
    <property type="entry name" value="Zn2-C6_fun-type_DNA-bd_sf"/>
</dbReference>
<accession>A0AAD4PTE9</accession>
<evidence type="ECO:0000256" key="2">
    <source>
        <dbReference type="ARBA" id="ARBA00023125"/>
    </source>
</evidence>
<dbReference type="RefSeq" id="XP_046065140.1">
    <property type="nucleotide sequence ID" value="XM_046217694.1"/>
</dbReference>
<evidence type="ECO:0000256" key="3">
    <source>
        <dbReference type="ARBA" id="ARBA00023163"/>
    </source>
</evidence>
<dbReference type="GO" id="GO:0000981">
    <property type="term" value="F:DNA-binding transcription factor activity, RNA polymerase II-specific"/>
    <property type="evidence" value="ECO:0007669"/>
    <property type="project" value="InterPro"/>
</dbReference>
<evidence type="ECO:0000256" key="4">
    <source>
        <dbReference type="ARBA" id="ARBA00023242"/>
    </source>
</evidence>
<keyword evidence="4" id="KW-0539">Nucleus</keyword>
<proteinExistence type="predicted"/>
<comment type="caution">
    <text evidence="6">The sequence shown here is derived from an EMBL/GenBank/DDBJ whole genome shotgun (WGS) entry which is preliminary data.</text>
</comment>
<feature type="domain" description="Zn(2)-C6 fungal-type" evidence="5">
    <location>
        <begin position="18"/>
        <end position="47"/>
    </location>
</feature>
<protein>
    <recommendedName>
        <fullName evidence="5">Zn(2)-C6 fungal-type domain-containing protein</fullName>
    </recommendedName>
</protein>
<organism evidence="6 7">
    <name type="scientific">Talaromyces proteolyticus</name>
    <dbReference type="NCBI Taxonomy" id="1131652"/>
    <lineage>
        <taxon>Eukaryota</taxon>
        <taxon>Fungi</taxon>
        <taxon>Dikarya</taxon>
        <taxon>Ascomycota</taxon>
        <taxon>Pezizomycotina</taxon>
        <taxon>Eurotiomycetes</taxon>
        <taxon>Eurotiomycetidae</taxon>
        <taxon>Eurotiales</taxon>
        <taxon>Trichocomaceae</taxon>
        <taxon>Talaromyces</taxon>
        <taxon>Talaromyces sect. Bacilispori</taxon>
    </lineage>
</organism>
<dbReference type="GeneID" id="70247981"/>
<dbReference type="SMART" id="SM00066">
    <property type="entry name" value="GAL4"/>
    <property type="match status" value="1"/>
</dbReference>
<evidence type="ECO:0000259" key="5">
    <source>
        <dbReference type="PROSITE" id="PS50048"/>
    </source>
</evidence>
<dbReference type="CDD" id="cd00067">
    <property type="entry name" value="GAL4"/>
    <property type="match status" value="1"/>
</dbReference>
<dbReference type="GO" id="GO:0008270">
    <property type="term" value="F:zinc ion binding"/>
    <property type="evidence" value="ECO:0007669"/>
    <property type="project" value="InterPro"/>
</dbReference>
<dbReference type="Gene3D" id="4.10.240.10">
    <property type="entry name" value="Zn(2)-C6 fungal-type DNA-binding domain"/>
    <property type="match status" value="1"/>
</dbReference>
<evidence type="ECO:0000256" key="1">
    <source>
        <dbReference type="ARBA" id="ARBA00023015"/>
    </source>
</evidence>
<dbReference type="Proteomes" id="UP001201262">
    <property type="component" value="Unassembled WGS sequence"/>
</dbReference>
<gene>
    <name evidence="6" type="ORF">BGW36DRAFT_392431</name>
</gene>
<reference evidence="6" key="1">
    <citation type="submission" date="2021-12" db="EMBL/GenBank/DDBJ databases">
        <title>Convergent genome expansion in fungi linked to evolution of root-endophyte symbiosis.</title>
        <authorList>
            <consortium name="DOE Joint Genome Institute"/>
            <person name="Ke Y.-H."/>
            <person name="Bonito G."/>
            <person name="Liao H.-L."/>
            <person name="Looney B."/>
            <person name="Rojas-Flechas A."/>
            <person name="Nash J."/>
            <person name="Hameed K."/>
            <person name="Schadt C."/>
            <person name="Martin F."/>
            <person name="Crous P.W."/>
            <person name="Miettinen O."/>
            <person name="Magnuson J.K."/>
            <person name="Labbe J."/>
            <person name="Jacobson D."/>
            <person name="Doktycz M.J."/>
            <person name="Veneault-Fourrey C."/>
            <person name="Kuo A."/>
            <person name="Mondo S."/>
            <person name="Calhoun S."/>
            <person name="Riley R."/>
            <person name="Ohm R."/>
            <person name="LaButti K."/>
            <person name="Andreopoulos B."/>
            <person name="Pangilinan J."/>
            <person name="Nolan M."/>
            <person name="Tritt A."/>
            <person name="Clum A."/>
            <person name="Lipzen A."/>
            <person name="Daum C."/>
            <person name="Barry K."/>
            <person name="Grigoriev I.V."/>
            <person name="Vilgalys R."/>
        </authorList>
    </citation>
    <scope>NUCLEOTIDE SEQUENCE</scope>
    <source>
        <strain evidence="6">PMI_201</strain>
    </source>
</reference>
<dbReference type="EMBL" id="JAJTJA010000018">
    <property type="protein sequence ID" value="KAH8688654.1"/>
    <property type="molecule type" value="Genomic_DNA"/>
</dbReference>
<dbReference type="Pfam" id="PF00172">
    <property type="entry name" value="Zn_clus"/>
    <property type="match status" value="1"/>
</dbReference>
<dbReference type="PROSITE" id="PS50048">
    <property type="entry name" value="ZN2_CY6_FUNGAL_2"/>
    <property type="match status" value="1"/>
</dbReference>
<sequence>MKRSLSESRRSAWQQPASCEFCRSKKIRCDKKRPCSNCTTRQLACRYVSGTSSAKKKMQTGSLNRRGRIMATGSYR</sequence>
<dbReference type="PROSITE" id="PS00463">
    <property type="entry name" value="ZN2_CY6_FUNGAL_1"/>
    <property type="match status" value="1"/>
</dbReference>
<dbReference type="SUPFAM" id="SSF57701">
    <property type="entry name" value="Zn2/Cys6 DNA-binding domain"/>
    <property type="match status" value="1"/>
</dbReference>
<keyword evidence="7" id="KW-1185">Reference proteome</keyword>
<dbReference type="GO" id="GO:0003677">
    <property type="term" value="F:DNA binding"/>
    <property type="evidence" value="ECO:0007669"/>
    <property type="project" value="UniProtKB-KW"/>
</dbReference>
<dbReference type="InterPro" id="IPR001138">
    <property type="entry name" value="Zn2Cys6_DnaBD"/>
</dbReference>
<keyword evidence="1" id="KW-0805">Transcription regulation</keyword>
<keyword evidence="3" id="KW-0804">Transcription</keyword>